<proteinExistence type="predicted"/>
<dbReference type="AlphaFoldDB" id="A0A2S2E7P9"/>
<reference evidence="1 2" key="1">
    <citation type="submission" date="2018-05" db="EMBL/GenBank/DDBJ databases">
        <title>Salinimonas sp. HMF8227 Genome sequencing and assembly.</title>
        <authorList>
            <person name="Kang H."/>
            <person name="Kang J."/>
            <person name="Cha I."/>
            <person name="Kim H."/>
            <person name="Joh K."/>
        </authorList>
    </citation>
    <scope>NUCLEOTIDE SEQUENCE [LARGE SCALE GENOMIC DNA]</scope>
    <source>
        <strain evidence="1 2">HMF8227</strain>
    </source>
</reference>
<dbReference type="EMBL" id="CP029347">
    <property type="protein sequence ID" value="AWL13240.1"/>
    <property type="molecule type" value="Genomic_DNA"/>
</dbReference>
<dbReference type="Proteomes" id="UP000245728">
    <property type="component" value="Chromosome"/>
</dbReference>
<name>A0A2S2E7P9_9ALTE</name>
<evidence type="ECO:0000313" key="2">
    <source>
        <dbReference type="Proteomes" id="UP000245728"/>
    </source>
</evidence>
<gene>
    <name evidence="1" type="ORF">HMF8227_02791</name>
</gene>
<keyword evidence="2" id="KW-1185">Reference proteome</keyword>
<evidence type="ECO:0000313" key="1">
    <source>
        <dbReference type="EMBL" id="AWL13240.1"/>
    </source>
</evidence>
<accession>A0A2S2E7P9</accession>
<dbReference type="RefSeq" id="WP_162558615.1">
    <property type="nucleotide sequence ID" value="NZ_CP029347.1"/>
</dbReference>
<dbReference type="KEGG" id="salh:HMF8227_02791"/>
<protein>
    <submittedName>
        <fullName evidence="1">Uncharacterized protein</fullName>
    </submittedName>
</protein>
<organism evidence="1 2">
    <name type="scientific">Saliniradius amylolyticus</name>
    <dbReference type="NCBI Taxonomy" id="2183582"/>
    <lineage>
        <taxon>Bacteria</taxon>
        <taxon>Pseudomonadati</taxon>
        <taxon>Pseudomonadota</taxon>
        <taxon>Gammaproteobacteria</taxon>
        <taxon>Alteromonadales</taxon>
        <taxon>Alteromonadaceae</taxon>
        <taxon>Saliniradius</taxon>
    </lineage>
</organism>
<sequence length="70" mass="7528">MKLTIWCNQVLVSLAMMSQGDLTHRRDKHGVARFSSQGSSPATRSPLGTDLGCDAELRAATLEGVLTRLA</sequence>